<reference evidence="2 3" key="1">
    <citation type="journal article" date="2016" name="Nat. Commun.">
        <title>Thousands of microbial genomes shed light on interconnected biogeochemical processes in an aquifer system.</title>
        <authorList>
            <person name="Anantharaman K."/>
            <person name="Brown C.T."/>
            <person name="Hug L.A."/>
            <person name="Sharon I."/>
            <person name="Castelle C.J."/>
            <person name="Probst A.J."/>
            <person name="Thomas B.C."/>
            <person name="Singh A."/>
            <person name="Wilkins M.J."/>
            <person name="Karaoz U."/>
            <person name="Brodie E.L."/>
            <person name="Williams K.H."/>
            <person name="Hubbard S.S."/>
            <person name="Banfield J.F."/>
        </authorList>
    </citation>
    <scope>NUCLEOTIDE SEQUENCE [LARGE SCALE GENOMIC DNA]</scope>
</reference>
<sequence>MIRRFLERLAPFFRSALVVLVATFFVTSIVYAATTVGTNVTTGGNLTVSGTTSTTNATTTGYLYVGGDITEPTGWDFGVGDLIVSDDAFFNSQATTSVSLWVGSGGTANNLNMAGGDLYVQNDVEIDGGLWVDSATTTGSLKIGGYASTTGDLIVGGGTIDLNTSTATTTGGMFVRNNNTATSTLSVGSVEGSDTVTGCLELVGSDGQYYFCGVDIDAPTSGLSCGLGRCGD</sequence>
<dbReference type="Proteomes" id="UP000178385">
    <property type="component" value="Unassembled WGS sequence"/>
</dbReference>
<organism evidence="2 3">
    <name type="scientific">Candidatus Buchananbacteria bacterium RIFCSPHIGHO2_01_FULL_47_11b</name>
    <dbReference type="NCBI Taxonomy" id="1797537"/>
    <lineage>
        <taxon>Bacteria</taxon>
        <taxon>Candidatus Buchananiibacteriota</taxon>
    </lineage>
</organism>
<protein>
    <submittedName>
        <fullName evidence="2">Uncharacterized protein</fullName>
    </submittedName>
</protein>
<gene>
    <name evidence="2" type="ORF">A2840_02465</name>
</gene>
<feature type="signal peptide" evidence="1">
    <location>
        <begin position="1"/>
        <end position="32"/>
    </location>
</feature>
<evidence type="ECO:0000313" key="2">
    <source>
        <dbReference type="EMBL" id="OGY48044.1"/>
    </source>
</evidence>
<comment type="caution">
    <text evidence="2">The sequence shown here is derived from an EMBL/GenBank/DDBJ whole genome shotgun (WGS) entry which is preliminary data.</text>
</comment>
<name>A0A1G1Y7A2_9BACT</name>
<feature type="chain" id="PRO_5009581491" evidence="1">
    <location>
        <begin position="33"/>
        <end position="232"/>
    </location>
</feature>
<evidence type="ECO:0000313" key="3">
    <source>
        <dbReference type="Proteomes" id="UP000178385"/>
    </source>
</evidence>
<keyword evidence="1" id="KW-0732">Signal</keyword>
<proteinExistence type="predicted"/>
<dbReference type="EMBL" id="MHIG01000006">
    <property type="protein sequence ID" value="OGY48044.1"/>
    <property type="molecule type" value="Genomic_DNA"/>
</dbReference>
<accession>A0A1G1Y7A2</accession>
<evidence type="ECO:0000256" key="1">
    <source>
        <dbReference type="SAM" id="SignalP"/>
    </source>
</evidence>
<dbReference type="AlphaFoldDB" id="A0A1G1Y7A2"/>